<dbReference type="EMBL" id="JAWWNJ010000027">
    <property type="protein sequence ID" value="KAK7029175.1"/>
    <property type="molecule type" value="Genomic_DNA"/>
</dbReference>
<keyword evidence="3" id="KW-1185">Reference proteome</keyword>
<feature type="compositionally biased region" description="Acidic residues" evidence="1">
    <location>
        <begin position="654"/>
        <end position="666"/>
    </location>
</feature>
<evidence type="ECO:0000313" key="3">
    <source>
        <dbReference type="Proteomes" id="UP001362999"/>
    </source>
</evidence>
<accession>A0AAW0BQW6</accession>
<evidence type="ECO:0008006" key="4">
    <source>
        <dbReference type="Google" id="ProtNLM"/>
    </source>
</evidence>
<proteinExistence type="predicted"/>
<dbReference type="AlphaFoldDB" id="A0AAW0BQW6"/>
<evidence type="ECO:0000313" key="2">
    <source>
        <dbReference type="EMBL" id="KAK7029175.1"/>
    </source>
</evidence>
<dbReference type="Pfam" id="PF18759">
    <property type="entry name" value="Plavaka"/>
    <property type="match status" value="1"/>
</dbReference>
<reference evidence="2 3" key="1">
    <citation type="journal article" date="2024" name="J Genomics">
        <title>Draft genome sequencing and assembly of Favolaschia claudopus CIRM-BRFM 2984 isolated from oak limbs.</title>
        <authorList>
            <person name="Navarro D."/>
            <person name="Drula E."/>
            <person name="Chaduli D."/>
            <person name="Cazenave R."/>
            <person name="Ahrendt S."/>
            <person name="Wang J."/>
            <person name="Lipzen A."/>
            <person name="Daum C."/>
            <person name="Barry K."/>
            <person name="Grigoriev I.V."/>
            <person name="Favel A."/>
            <person name="Rosso M.N."/>
            <person name="Martin F."/>
        </authorList>
    </citation>
    <scope>NUCLEOTIDE SEQUENCE [LARGE SCALE GENOMIC DNA]</scope>
    <source>
        <strain evidence="2 3">CIRM-BRFM 2984</strain>
    </source>
</reference>
<dbReference type="Proteomes" id="UP001362999">
    <property type="component" value="Unassembled WGS sequence"/>
</dbReference>
<evidence type="ECO:0000256" key="1">
    <source>
        <dbReference type="SAM" id="MobiDB-lite"/>
    </source>
</evidence>
<feature type="compositionally biased region" description="Acidic residues" evidence="1">
    <location>
        <begin position="633"/>
        <end position="647"/>
    </location>
</feature>
<sequence>MRADPPIGDDEDGGNQAEEVPPPPKRPRVTVEEVEDESERWEQEFPAEFQAGAVLEECKTQFEKLREEKEKEGLNPWYPFDRKEGWEIGRWLMTSGVSQSKMDEYLKLDAVRTGLKPSFHNKRAFLKRIDALPHGPEWYCQIFEITGDEVDGDGKKKTESLELWYRNPIDCIREFLGNPAFKEKMNFVPRRFFCNPDGTNREWSEMWTAEWWWKIQQRLPASSTICPIIIASDKTQLTRFSGDQQAWPVYLTIGNIDKETRRSASSYATILLGYIPVSKFAIVDEKKRSSITHQFFHNCMRAILEPLVEAGKKGETMDCADGFVRRMFPILAAYIGDYPEQFLVACCRENSCPRCLVEPGKRGELNARAPWREPEKVLCKKQGAHARPPEFKAHNLRLIHPFWSDLPHCDIFSCLTPDGLHEWHNGVFGDHFVNWSTDAMDGGEEELDARFRTMTPHPSLRHFKKGISLTSQWTGTERKNMEKVLLGVLANTTDHAVQCAAKGALDFICYAHFAVHTDESLALMDAAWAAFHANKVIFIELKIRHHFNINKLHKLRHYTDSFRSRGTGDGYNTEHTERLHIDFAKVGYKATNKKAYIRQMTIWLRRQESIHKFSAYLQWSMPGYVADTGAPSDDAEEEEDAEDDEVDSPPAADDNLENNSDPEDVDTSNSVTYSIGKTPFYKSQTVALIATDFGAPDFLPLLSDFLHDNSIQSATLPTDASFFPVYSQVTLSLPPIPAVTQVLGTRAARVRVIFRLPEIQA</sequence>
<feature type="region of interest" description="Disordered" evidence="1">
    <location>
        <begin position="627"/>
        <end position="670"/>
    </location>
</feature>
<name>A0AAW0BQW6_9AGAR</name>
<feature type="region of interest" description="Disordered" evidence="1">
    <location>
        <begin position="1"/>
        <end position="36"/>
    </location>
</feature>
<organism evidence="2 3">
    <name type="scientific">Favolaschia claudopus</name>
    <dbReference type="NCBI Taxonomy" id="2862362"/>
    <lineage>
        <taxon>Eukaryota</taxon>
        <taxon>Fungi</taxon>
        <taxon>Dikarya</taxon>
        <taxon>Basidiomycota</taxon>
        <taxon>Agaricomycotina</taxon>
        <taxon>Agaricomycetes</taxon>
        <taxon>Agaricomycetidae</taxon>
        <taxon>Agaricales</taxon>
        <taxon>Marasmiineae</taxon>
        <taxon>Mycenaceae</taxon>
        <taxon>Favolaschia</taxon>
    </lineage>
</organism>
<protein>
    <recommendedName>
        <fullName evidence="4">Transposase</fullName>
    </recommendedName>
</protein>
<gene>
    <name evidence="2" type="ORF">R3P38DRAFT_3516199</name>
</gene>
<dbReference type="InterPro" id="IPR041078">
    <property type="entry name" value="Plavaka"/>
</dbReference>
<comment type="caution">
    <text evidence="2">The sequence shown here is derived from an EMBL/GenBank/DDBJ whole genome shotgun (WGS) entry which is preliminary data.</text>
</comment>